<protein>
    <submittedName>
        <fullName evidence="1">Uncharacterized protein</fullName>
    </submittedName>
</protein>
<dbReference type="EMBL" id="JATAAI010000019">
    <property type="protein sequence ID" value="KAK1738980.1"/>
    <property type="molecule type" value="Genomic_DNA"/>
</dbReference>
<accession>A0AAD8Y5F1</accession>
<organism evidence="1 2">
    <name type="scientific">Skeletonema marinoi</name>
    <dbReference type="NCBI Taxonomy" id="267567"/>
    <lineage>
        <taxon>Eukaryota</taxon>
        <taxon>Sar</taxon>
        <taxon>Stramenopiles</taxon>
        <taxon>Ochrophyta</taxon>
        <taxon>Bacillariophyta</taxon>
        <taxon>Coscinodiscophyceae</taxon>
        <taxon>Thalassiosirophycidae</taxon>
        <taxon>Thalassiosirales</taxon>
        <taxon>Skeletonemataceae</taxon>
        <taxon>Skeletonema</taxon>
        <taxon>Skeletonema marinoi-dohrnii complex</taxon>
    </lineage>
</organism>
<evidence type="ECO:0000313" key="1">
    <source>
        <dbReference type="EMBL" id="KAK1738980.1"/>
    </source>
</evidence>
<sequence>MKECGLCQQLPLCWKCHLSRIKQRDEKMGVNIISSEGARDGTSLFIPFQDAFWSSSCNMWIMNLRMKVRVDLFRRLLVNVMGLRLDLIDNSYTLFPPGAKLPDIVRIPYTNGVTLVGYFRWDEVHEDDIPVLRKCFRKNVNILAHPRHARKNLPNFMIELKQIVLSPTFFEL</sequence>
<gene>
    <name evidence="1" type="ORF">QTG54_010296</name>
</gene>
<evidence type="ECO:0000313" key="2">
    <source>
        <dbReference type="Proteomes" id="UP001224775"/>
    </source>
</evidence>
<comment type="caution">
    <text evidence="1">The sequence shown here is derived from an EMBL/GenBank/DDBJ whole genome shotgun (WGS) entry which is preliminary data.</text>
</comment>
<dbReference type="Proteomes" id="UP001224775">
    <property type="component" value="Unassembled WGS sequence"/>
</dbReference>
<proteinExistence type="predicted"/>
<dbReference type="AlphaFoldDB" id="A0AAD8Y5F1"/>
<reference evidence="1" key="1">
    <citation type="submission" date="2023-06" db="EMBL/GenBank/DDBJ databases">
        <title>Survivors Of The Sea: Transcriptome response of Skeletonema marinoi to long-term dormancy.</title>
        <authorList>
            <person name="Pinder M.I.M."/>
            <person name="Kourtchenko O."/>
            <person name="Robertson E.K."/>
            <person name="Larsson T."/>
            <person name="Maumus F."/>
            <person name="Osuna-Cruz C.M."/>
            <person name="Vancaester E."/>
            <person name="Stenow R."/>
            <person name="Vandepoele K."/>
            <person name="Ploug H."/>
            <person name="Bruchert V."/>
            <person name="Godhe A."/>
            <person name="Topel M."/>
        </authorList>
    </citation>
    <scope>NUCLEOTIDE SEQUENCE</scope>
    <source>
        <strain evidence="1">R05AC</strain>
    </source>
</reference>
<name>A0AAD8Y5F1_9STRA</name>
<keyword evidence="2" id="KW-1185">Reference proteome</keyword>